<organism evidence="1 2">
    <name type="scientific">Candidatus Lumbricidiphila eiseniae</name>
    <dbReference type="NCBI Taxonomy" id="1969409"/>
    <lineage>
        <taxon>Bacteria</taxon>
        <taxon>Bacillati</taxon>
        <taxon>Actinomycetota</taxon>
        <taxon>Actinomycetes</taxon>
        <taxon>Micrococcales</taxon>
        <taxon>Microbacteriaceae</taxon>
        <taxon>Candidatus Lumbricidiphila</taxon>
    </lineage>
</organism>
<reference evidence="2" key="1">
    <citation type="submission" date="2017-03" db="EMBL/GenBank/DDBJ databases">
        <authorList>
            <person name="Lund M.B."/>
        </authorList>
    </citation>
    <scope>NUCLEOTIDE SEQUENCE [LARGE SCALE GENOMIC DNA]</scope>
</reference>
<dbReference type="Proteomes" id="UP000219994">
    <property type="component" value="Unassembled WGS sequence"/>
</dbReference>
<evidence type="ECO:0000313" key="2">
    <source>
        <dbReference type="Proteomes" id="UP000219994"/>
    </source>
</evidence>
<gene>
    <name evidence="1" type="ORF">B5766_02930</name>
</gene>
<proteinExistence type="predicted"/>
<evidence type="ECO:0000313" key="1">
    <source>
        <dbReference type="EMBL" id="PDQ36106.1"/>
    </source>
</evidence>
<accession>A0A2A6FU03</accession>
<protein>
    <recommendedName>
        <fullName evidence="3">MacB-like periplasmic core domain-containing protein</fullName>
    </recommendedName>
</protein>
<sequence>MSFVGSIGQNADRLLFGTVGAPWLVQLATTGDTCSLDADVQQRLRQGSGAESVRSRLDISANLANSSAPTDRPESVSVSLVGVDLSAESSLAANFGLPSKRLSADSIVLADKVARQLGVTEGQSIELVVGTRQLSYQIDKIVSPVTPDFLLDSWVIVD</sequence>
<name>A0A2A6FU03_9MICO</name>
<dbReference type="AlphaFoldDB" id="A0A2A6FU03"/>
<comment type="caution">
    <text evidence="1">The sequence shown here is derived from an EMBL/GenBank/DDBJ whole genome shotgun (WGS) entry which is preliminary data.</text>
</comment>
<dbReference type="EMBL" id="NAEP01000023">
    <property type="protein sequence ID" value="PDQ36106.1"/>
    <property type="molecule type" value="Genomic_DNA"/>
</dbReference>
<evidence type="ECO:0008006" key="3">
    <source>
        <dbReference type="Google" id="ProtNLM"/>
    </source>
</evidence>